<dbReference type="Pfam" id="PF16244">
    <property type="entry name" value="DUF4901"/>
    <property type="match status" value="1"/>
</dbReference>
<evidence type="ECO:0000313" key="5">
    <source>
        <dbReference type="EMBL" id="MBM7571485.1"/>
    </source>
</evidence>
<feature type="compositionally biased region" description="Low complexity" evidence="2">
    <location>
        <begin position="45"/>
        <end position="55"/>
    </location>
</feature>
<dbReference type="Pfam" id="PF14620">
    <property type="entry name" value="YPEB_PepSY1-2"/>
    <property type="match status" value="1"/>
</dbReference>
<feature type="region of interest" description="Disordered" evidence="2">
    <location>
        <begin position="34"/>
        <end position="55"/>
    </location>
</feature>
<feature type="signal peptide" evidence="3">
    <location>
        <begin position="1"/>
        <end position="26"/>
    </location>
</feature>
<name>A0ABS2N0Q2_9BACI</name>
<evidence type="ECO:0000256" key="2">
    <source>
        <dbReference type="SAM" id="MobiDB-lite"/>
    </source>
</evidence>
<evidence type="ECO:0000256" key="3">
    <source>
        <dbReference type="SAM" id="SignalP"/>
    </source>
</evidence>
<dbReference type="InterPro" id="IPR014239">
    <property type="entry name" value="YpeB_PepSY1-2"/>
</dbReference>
<dbReference type="Pfam" id="PF00395">
    <property type="entry name" value="SLH"/>
    <property type="match status" value="2"/>
</dbReference>
<sequence>MEWKKVSILTLSSAIAFGGMAPIANAAESVTTDSESIQFEQGDGTSNSSSSVEETEASVSIEELVSRIKEIFPEKFGSASEEDFRLEFTPYYPEEEQDIERFRVSYFPRSTNNPTHASFEFVGEDLELSHFYYNPENRSDALFPPKVSEEDAAKLAAAFIEEVNPSGSYELNEDANRYYHNRNLPLTEPIEYRFTFDKLKDGIPVQSQTASVTVLGNGEITQFNGPRQSGDEEYEAATGLLSKDVVLNQLKEDLAIELQYMIRLNYETRERTAYLTYREIPAVQGISAKDGKYKMNGEYVDEFSEEVEIKMLTADKKSADPITKDEAKELAKKLLETDEEGTTLHIEGVMERENPDGTEVYEIRYMYRTGNSGHGSSIEIKKDTGELLRFSASRNYNPNEEVDENVSMEEAVEIAVDYIESYAYTNMDEYAYPITSNNVIYGRSDRHYFSFPRVKDGLIVAGDSINVGISKEDGSLVSLNVNRSEVDEWPAVEDAVSKETALEAIKGNIDLKLYYVDERRNGKTDTETQTLQYKLNYLRDDNREPSFYNAVSGEWESSDPYGRQESPNEDIHISHPWAEEELNFMINNNIITVEDPETFNGDKILTKGEALEILSKSLTRIYQSPYAENREESPFTNIDSEHPLYDVIVRSVETGILSTDEGTFGVDENLTRENLSYWYIRALGLDAVAKRHEIFNYNFNDVNQISGKYRGYVVLAESLGLLTKNDENNFRPQNKITYAQIAIANLRLAKLITSEDFELIN</sequence>
<dbReference type="InterPro" id="IPR001119">
    <property type="entry name" value="SLH_dom"/>
</dbReference>
<dbReference type="RefSeq" id="WP_204499133.1">
    <property type="nucleotide sequence ID" value="NZ_JAFBDR010000009.1"/>
</dbReference>
<dbReference type="PROSITE" id="PS51272">
    <property type="entry name" value="SLH"/>
    <property type="match status" value="3"/>
</dbReference>
<evidence type="ECO:0000313" key="6">
    <source>
        <dbReference type="Proteomes" id="UP001296943"/>
    </source>
</evidence>
<comment type="caution">
    <text evidence="5">The sequence shown here is derived from an EMBL/GenBank/DDBJ whole genome shotgun (WGS) entry which is preliminary data.</text>
</comment>
<reference evidence="5 6" key="1">
    <citation type="submission" date="2021-01" db="EMBL/GenBank/DDBJ databases">
        <title>Genomic Encyclopedia of Type Strains, Phase IV (KMG-IV): sequencing the most valuable type-strain genomes for metagenomic binning, comparative biology and taxonomic classification.</title>
        <authorList>
            <person name="Goeker M."/>
        </authorList>
    </citation>
    <scope>NUCLEOTIDE SEQUENCE [LARGE SCALE GENOMIC DNA]</scope>
    <source>
        <strain evidence="5 6">DSM 23711</strain>
    </source>
</reference>
<accession>A0ABS2N0Q2</accession>
<protein>
    <recommendedName>
        <fullName evidence="4">SLH domain-containing protein</fullName>
    </recommendedName>
</protein>
<evidence type="ECO:0000256" key="1">
    <source>
        <dbReference type="ARBA" id="ARBA00022729"/>
    </source>
</evidence>
<feature type="domain" description="SLH" evidence="4">
    <location>
        <begin position="565"/>
        <end position="628"/>
    </location>
</feature>
<evidence type="ECO:0000259" key="4">
    <source>
        <dbReference type="PROSITE" id="PS51272"/>
    </source>
</evidence>
<proteinExistence type="predicted"/>
<keyword evidence="6" id="KW-1185">Reference proteome</keyword>
<keyword evidence="1 3" id="KW-0732">Signal</keyword>
<gene>
    <name evidence="5" type="ORF">JOC48_001981</name>
</gene>
<dbReference type="InterPro" id="IPR032599">
    <property type="entry name" value="YcdB/YcdC_rep_domain"/>
</dbReference>
<feature type="domain" description="SLH" evidence="4">
    <location>
        <begin position="631"/>
        <end position="693"/>
    </location>
</feature>
<dbReference type="EMBL" id="JAFBDR010000009">
    <property type="protein sequence ID" value="MBM7571485.1"/>
    <property type="molecule type" value="Genomic_DNA"/>
</dbReference>
<feature type="chain" id="PRO_5046463862" description="SLH domain-containing protein" evidence="3">
    <location>
        <begin position="27"/>
        <end position="761"/>
    </location>
</feature>
<dbReference type="Proteomes" id="UP001296943">
    <property type="component" value="Unassembled WGS sequence"/>
</dbReference>
<feature type="domain" description="SLH" evidence="4">
    <location>
        <begin position="696"/>
        <end position="759"/>
    </location>
</feature>
<organism evidence="5 6">
    <name type="scientific">Aquibacillus albus</name>
    <dbReference type="NCBI Taxonomy" id="1168171"/>
    <lineage>
        <taxon>Bacteria</taxon>
        <taxon>Bacillati</taxon>
        <taxon>Bacillota</taxon>
        <taxon>Bacilli</taxon>
        <taxon>Bacillales</taxon>
        <taxon>Bacillaceae</taxon>
        <taxon>Aquibacillus</taxon>
    </lineage>
</organism>